<evidence type="ECO:0000259" key="9">
    <source>
        <dbReference type="Pfam" id="PF01850"/>
    </source>
</evidence>
<keyword evidence="3 8" id="KW-0540">Nuclease</keyword>
<feature type="domain" description="PIN" evidence="9">
    <location>
        <begin position="2"/>
        <end position="121"/>
    </location>
</feature>
<keyword evidence="8" id="KW-0800">Toxin</keyword>
<proteinExistence type="inferred from homology"/>
<keyword evidence="6 8" id="KW-0460">Magnesium</keyword>
<evidence type="ECO:0000313" key="11">
    <source>
        <dbReference type="Proteomes" id="UP000309138"/>
    </source>
</evidence>
<keyword evidence="11" id="KW-1185">Reference proteome</keyword>
<dbReference type="Gene3D" id="3.40.50.1010">
    <property type="entry name" value="5'-nuclease"/>
    <property type="match status" value="1"/>
</dbReference>
<evidence type="ECO:0000256" key="4">
    <source>
        <dbReference type="ARBA" id="ARBA00022723"/>
    </source>
</evidence>
<dbReference type="Pfam" id="PF01850">
    <property type="entry name" value="PIN"/>
    <property type="match status" value="1"/>
</dbReference>
<keyword evidence="5 8" id="KW-0378">Hydrolase</keyword>
<accession>A0A4U1L0J7</accession>
<feature type="binding site" evidence="8">
    <location>
        <position position="5"/>
    </location>
    <ligand>
        <name>Mg(2+)</name>
        <dbReference type="ChEBI" id="CHEBI:18420"/>
    </ligand>
</feature>
<dbReference type="InterPro" id="IPR029060">
    <property type="entry name" value="PIN-like_dom_sf"/>
</dbReference>
<dbReference type="GO" id="GO:0016787">
    <property type="term" value="F:hydrolase activity"/>
    <property type="evidence" value="ECO:0007669"/>
    <property type="project" value="UniProtKB-KW"/>
</dbReference>
<comment type="cofactor">
    <cofactor evidence="1 8">
        <name>Mg(2+)</name>
        <dbReference type="ChEBI" id="CHEBI:18420"/>
    </cofactor>
</comment>
<dbReference type="PANTHER" id="PTHR33653:SF1">
    <property type="entry name" value="RIBONUCLEASE VAPC2"/>
    <property type="match status" value="1"/>
</dbReference>
<dbReference type="EC" id="3.1.-.-" evidence="8"/>
<sequence>MIFLDSNAAIDLLATDDTRWSVWASAVFESSIDVEPLVCNLIVVAEVAAGTNAGSDILTDLARLEIEVVALTDDAAPRAATAFREYRRRGGSRSTLLPDFLIAAHAETLGARLMTRDQRLASYFPDLTLITPETHP</sequence>
<comment type="caution">
    <text evidence="10">The sequence shown here is derived from an EMBL/GenBank/DDBJ whole genome shotgun (WGS) entry which is preliminary data.</text>
</comment>
<dbReference type="RefSeq" id="WP_136942026.1">
    <property type="nucleotide sequence ID" value="NZ_SWKR01000002.1"/>
</dbReference>
<organism evidence="10 11">
    <name type="scientific">Sphingomonas baiyangensis</name>
    <dbReference type="NCBI Taxonomy" id="2572576"/>
    <lineage>
        <taxon>Bacteria</taxon>
        <taxon>Pseudomonadati</taxon>
        <taxon>Pseudomonadota</taxon>
        <taxon>Alphaproteobacteria</taxon>
        <taxon>Sphingomonadales</taxon>
        <taxon>Sphingomonadaceae</taxon>
        <taxon>Sphingomonas</taxon>
    </lineage>
</organism>
<evidence type="ECO:0000256" key="2">
    <source>
        <dbReference type="ARBA" id="ARBA00022649"/>
    </source>
</evidence>
<evidence type="ECO:0000256" key="1">
    <source>
        <dbReference type="ARBA" id="ARBA00001946"/>
    </source>
</evidence>
<dbReference type="GO" id="GO:0090729">
    <property type="term" value="F:toxin activity"/>
    <property type="evidence" value="ECO:0007669"/>
    <property type="project" value="UniProtKB-KW"/>
</dbReference>
<dbReference type="PANTHER" id="PTHR33653">
    <property type="entry name" value="RIBONUCLEASE VAPC2"/>
    <property type="match status" value="1"/>
</dbReference>
<evidence type="ECO:0000256" key="6">
    <source>
        <dbReference type="ARBA" id="ARBA00022842"/>
    </source>
</evidence>
<keyword evidence="2 8" id="KW-1277">Toxin-antitoxin system</keyword>
<dbReference type="InterPro" id="IPR050556">
    <property type="entry name" value="Type_II_TA_system_RNase"/>
</dbReference>
<keyword evidence="4 8" id="KW-0479">Metal-binding</keyword>
<comment type="similarity">
    <text evidence="7 8">Belongs to the PINc/VapC protein family.</text>
</comment>
<feature type="binding site" evidence="8">
    <location>
        <position position="99"/>
    </location>
    <ligand>
        <name>Mg(2+)</name>
        <dbReference type="ChEBI" id="CHEBI:18420"/>
    </ligand>
</feature>
<protein>
    <recommendedName>
        <fullName evidence="8">Ribonuclease VapC</fullName>
        <shortName evidence="8">RNase VapC</shortName>
        <ecNumber evidence="8">3.1.-.-</ecNumber>
    </recommendedName>
    <alternativeName>
        <fullName evidence="8">Toxin VapC</fullName>
    </alternativeName>
</protein>
<dbReference type="OrthoDB" id="9800524at2"/>
<dbReference type="Proteomes" id="UP000309138">
    <property type="component" value="Unassembled WGS sequence"/>
</dbReference>
<evidence type="ECO:0000256" key="7">
    <source>
        <dbReference type="ARBA" id="ARBA00038093"/>
    </source>
</evidence>
<dbReference type="SUPFAM" id="SSF88723">
    <property type="entry name" value="PIN domain-like"/>
    <property type="match status" value="1"/>
</dbReference>
<comment type="function">
    <text evidence="8">Toxic component of a toxin-antitoxin (TA) system. An RNase.</text>
</comment>
<evidence type="ECO:0000256" key="5">
    <source>
        <dbReference type="ARBA" id="ARBA00022801"/>
    </source>
</evidence>
<name>A0A4U1L0J7_9SPHN</name>
<dbReference type="InterPro" id="IPR022907">
    <property type="entry name" value="VapC_family"/>
</dbReference>
<evidence type="ECO:0000256" key="3">
    <source>
        <dbReference type="ARBA" id="ARBA00022722"/>
    </source>
</evidence>
<reference evidence="10 11" key="1">
    <citation type="submission" date="2019-04" db="EMBL/GenBank/DDBJ databases">
        <authorList>
            <person name="Yang Y."/>
            <person name="Wei D."/>
        </authorList>
    </citation>
    <scope>NUCLEOTIDE SEQUENCE [LARGE SCALE GENOMIC DNA]</scope>
    <source>
        <strain evidence="10 11">L-1-4w-11</strain>
    </source>
</reference>
<evidence type="ECO:0000313" key="10">
    <source>
        <dbReference type="EMBL" id="TKD50084.1"/>
    </source>
</evidence>
<dbReference type="EMBL" id="SWKR01000002">
    <property type="protein sequence ID" value="TKD50084.1"/>
    <property type="molecule type" value="Genomic_DNA"/>
</dbReference>
<evidence type="ECO:0000256" key="8">
    <source>
        <dbReference type="HAMAP-Rule" id="MF_00265"/>
    </source>
</evidence>
<dbReference type="GO" id="GO:0000287">
    <property type="term" value="F:magnesium ion binding"/>
    <property type="evidence" value="ECO:0007669"/>
    <property type="project" value="UniProtKB-UniRule"/>
</dbReference>
<dbReference type="GO" id="GO:0004540">
    <property type="term" value="F:RNA nuclease activity"/>
    <property type="evidence" value="ECO:0007669"/>
    <property type="project" value="InterPro"/>
</dbReference>
<dbReference type="HAMAP" id="MF_00265">
    <property type="entry name" value="VapC_Nob1"/>
    <property type="match status" value="1"/>
</dbReference>
<dbReference type="AlphaFoldDB" id="A0A4U1L0J7"/>
<dbReference type="InterPro" id="IPR002716">
    <property type="entry name" value="PIN_dom"/>
</dbReference>
<gene>
    <name evidence="8" type="primary">vapC</name>
    <name evidence="10" type="ORF">FBR43_04415</name>
</gene>